<keyword evidence="7" id="KW-1185">Reference proteome</keyword>
<comment type="caution">
    <text evidence="6">The sequence shown here is derived from an EMBL/GenBank/DDBJ whole genome shotgun (WGS) entry which is preliminary data.</text>
</comment>
<evidence type="ECO:0000256" key="1">
    <source>
        <dbReference type="ARBA" id="ARBA00023015"/>
    </source>
</evidence>
<reference evidence="6" key="2">
    <citation type="journal article" date="2023" name="IMA Fungus">
        <title>Comparative genomic study of the Penicillium genus elucidates a diverse pangenome and 15 lateral gene transfer events.</title>
        <authorList>
            <person name="Petersen C."/>
            <person name="Sorensen T."/>
            <person name="Nielsen M.R."/>
            <person name="Sondergaard T.E."/>
            <person name="Sorensen J.L."/>
            <person name="Fitzpatrick D.A."/>
            <person name="Frisvad J.C."/>
            <person name="Nielsen K.L."/>
        </authorList>
    </citation>
    <scope>NUCLEOTIDE SEQUENCE</scope>
    <source>
        <strain evidence="6">IBT 3081</strain>
    </source>
</reference>
<proteinExistence type="predicted"/>
<dbReference type="GO" id="GO:0000435">
    <property type="term" value="P:positive regulation of transcription from RNA polymerase II promoter by galactose"/>
    <property type="evidence" value="ECO:0007669"/>
    <property type="project" value="TreeGrafter"/>
</dbReference>
<dbReference type="AlphaFoldDB" id="A0A9W9VBR5"/>
<keyword evidence="2" id="KW-0238">DNA-binding</keyword>
<dbReference type="EMBL" id="JAPZBT010000002">
    <property type="protein sequence ID" value="KAJ5374859.1"/>
    <property type="molecule type" value="Genomic_DNA"/>
</dbReference>
<dbReference type="GeneID" id="81463778"/>
<dbReference type="InterPro" id="IPR051127">
    <property type="entry name" value="Fungal_SecMet_Regulators"/>
</dbReference>
<dbReference type="SMART" id="SM00906">
    <property type="entry name" value="Fungal_trans"/>
    <property type="match status" value="1"/>
</dbReference>
<dbReference type="PANTHER" id="PTHR47424:SF3">
    <property type="entry name" value="REGULATORY PROTEIN GAL4"/>
    <property type="match status" value="1"/>
</dbReference>
<keyword evidence="3" id="KW-0804">Transcription</keyword>
<evidence type="ECO:0000313" key="7">
    <source>
        <dbReference type="Proteomes" id="UP001147752"/>
    </source>
</evidence>
<feature type="domain" description="Xylanolytic transcriptional activator regulatory" evidence="5">
    <location>
        <begin position="169"/>
        <end position="241"/>
    </location>
</feature>
<organism evidence="6 7">
    <name type="scientific">Penicillium concentricum</name>
    <dbReference type="NCBI Taxonomy" id="293559"/>
    <lineage>
        <taxon>Eukaryota</taxon>
        <taxon>Fungi</taxon>
        <taxon>Dikarya</taxon>
        <taxon>Ascomycota</taxon>
        <taxon>Pezizomycotina</taxon>
        <taxon>Eurotiomycetes</taxon>
        <taxon>Eurotiomycetidae</taxon>
        <taxon>Eurotiales</taxon>
        <taxon>Aspergillaceae</taxon>
        <taxon>Penicillium</taxon>
    </lineage>
</organism>
<dbReference type="InterPro" id="IPR007219">
    <property type="entry name" value="XnlR_reg_dom"/>
</dbReference>
<evidence type="ECO:0000313" key="6">
    <source>
        <dbReference type="EMBL" id="KAJ5374859.1"/>
    </source>
</evidence>
<dbReference type="PANTHER" id="PTHR47424">
    <property type="entry name" value="REGULATORY PROTEIN GAL4"/>
    <property type="match status" value="1"/>
</dbReference>
<evidence type="ECO:0000256" key="3">
    <source>
        <dbReference type="ARBA" id="ARBA00023163"/>
    </source>
</evidence>
<protein>
    <recommendedName>
        <fullName evidence="5">Xylanolytic transcriptional activator regulatory domain-containing protein</fullName>
    </recommendedName>
</protein>
<dbReference type="GO" id="GO:0000978">
    <property type="term" value="F:RNA polymerase II cis-regulatory region sequence-specific DNA binding"/>
    <property type="evidence" value="ECO:0007669"/>
    <property type="project" value="TreeGrafter"/>
</dbReference>
<evidence type="ECO:0000256" key="2">
    <source>
        <dbReference type="ARBA" id="ARBA00023125"/>
    </source>
</evidence>
<dbReference type="GO" id="GO:0008270">
    <property type="term" value="F:zinc ion binding"/>
    <property type="evidence" value="ECO:0007669"/>
    <property type="project" value="InterPro"/>
</dbReference>
<dbReference type="OrthoDB" id="3266505at2759"/>
<dbReference type="RefSeq" id="XP_056580845.1">
    <property type="nucleotide sequence ID" value="XM_056724595.1"/>
</dbReference>
<accession>A0A9W9VBR5</accession>
<dbReference type="CDD" id="cd12148">
    <property type="entry name" value="fungal_TF_MHR"/>
    <property type="match status" value="1"/>
</dbReference>
<dbReference type="GO" id="GO:0005634">
    <property type="term" value="C:nucleus"/>
    <property type="evidence" value="ECO:0007669"/>
    <property type="project" value="TreeGrafter"/>
</dbReference>
<dbReference type="Pfam" id="PF04082">
    <property type="entry name" value="Fungal_trans"/>
    <property type="match status" value="1"/>
</dbReference>
<evidence type="ECO:0000259" key="5">
    <source>
        <dbReference type="SMART" id="SM00906"/>
    </source>
</evidence>
<reference evidence="6" key="1">
    <citation type="submission" date="2022-12" db="EMBL/GenBank/DDBJ databases">
        <authorList>
            <person name="Petersen C."/>
        </authorList>
    </citation>
    <scope>NUCLEOTIDE SEQUENCE</scope>
    <source>
        <strain evidence="6">IBT 3081</strain>
    </source>
</reference>
<name>A0A9W9VBR5_9EURO</name>
<dbReference type="GO" id="GO:0006351">
    <property type="term" value="P:DNA-templated transcription"/>
    <property type="evidence" value="ECO:0007669"/>
    <property type="project" value="InterPro"/>
</dbReference>
<sequence length="535" mass="59494">MGAESGLPFNSAIRCYKNDTLHTPETPDVIPGMVTVAMPVPSQVSVQDEIQLPSQEAVHQSAMRYFEEVHSIYWLYSSEKFYSKLEETYRMPHQKLTASWSCSLYSILAIANNGSPYPDGPQYNASPNEYLLCAKSLILSVCDEGSLDSVKAMILLATAMQSHGFSNAAYLYSGLAVQIACSMGLHCDKYCISYGGVEKEHARRTWWALFMFDQDLSLRLGRPSAIEDSSNPPLPSERASRTHLYHFFSHPTCLLTYILQILPSGPYSPPSYLASYVTLCKLARNVRSELYKSPTLLGQQLKMKIVDGVMTALQDWADTLPPHLNFSAPAAPFFRRPIAALHLKYHSIQLLICRPFLFYSLLCRKQSPGSAKLQGAEKFSAICLDSSERMLGILQTMVADGLHSRQIALDFYYALDILQVFLSEFAVTKAEKQLESIRQSMKVLQSIGSAGCGEKMISEVHFQLMEWGVLSNSSNTLDSLQGLDTLFPALHSVSDFYDLGISIDDAPNAMFPDIDTSTDLVGEAMMRDILQGPVQ</sequence>
<dbReference type="GO" id="GO:0000981">
    <property type="term" value="F:DNA-binding transcription factor activity, RNA polymerase II-specific"/>
    <property type="evidence" value="ECO:0007669"/>
    <property type="project" value="TreeGrafter"/>
</dbReference>
<keyword evidence="1" id="KW-0805">Transcription regulation</keyword>
<gene>
    <name evidence="6" type="ORF">N7517_006865</name>
</gene>
<dbReference type="Proteomes" id="UP001147752">
    <property type="component" value="Unassembled WGS sequence"/>
</dbReference>
<keyword evidence="4" id="KW-0539">Nucleus</keyword>
<evidence type="ECO:0000256" key="4">
    <source>
        <dbReference type="ARBA" id="ARBA00023242"/>
    </source>
</evidence>